<evidence type="ECO:0000256" key="2">
    <source>
        <dbReference type="SAM" id="Phobius"/>
    </source>
</evidence>
<dbReference type="Pfam" id="PF00990">
    <property type="entry name" value="GGDEF"/>
    <property type="match status" value="2"/>
</dbReference>
<dbReference type="GO" id="GO:0000160">
    <property type="term" value="P:phosphorelay signal transduction system"/>
    <property type="evidence" value="ECO:0007669"/>
    <property type="project" value="InterPro"/>
</dbReference>
<feature type="transmembrane region" description="Helical" evidence="2">
    <location>
        <begin position="607"/>
        <end position="627"/>
    </location>
</feature>
<dbReference type="EMBL" id="FMYW01000007">
    <property type="protein sequence ID" value="SDC43846.1"/>
    <property type="molecule type" value="Genomic_DNA"/>
</dbReference>
<protein>
    <submittedName>
        <fullName evidence="6">Diguanylate cyclase (GGDEF) domain-containing protein</fullName>
    </submittedName>
</protein>
<dbReference type="CDD" id="cd01949">
    <property type="entry name" value="GGDEF"/>
    <property type="match status" value="1"/>
</dbReference>
<dbReference type="InterPro" id="IPR001789">
    <property type="entry name" value="Sig_transdc_resp-reg_receiver"/>
</dbReference>
<dbReference type="AlphaFoldDB" id="A0A1G6LMC8"/>
<proteinExistence type="predicted"/>
<dbReference type="InterPro" id="IPR029787">
    <property type="entry name" value="Nucleotide_cyclase"/>
</dbReference>
<evidence type="ECO:0000259" key="3">
    <source>
        <dbReference type="PROSITE" id="PS50110"/>
    </source>
</evidence>
<feature type="domain" description="Response regulatory" evidence="3">
    <location>
        <begin position="16"/>
        <end position="131"/>
    </location>
</feature>
<dbReference type="PROSITE" id="PS50887">
    <property type="entry name" value="GGDEF"/>
    <property type="match status" value="2"/>
</dbReference>
<dbReference type="InterPro" id="IPR000160">
    <property type="entry name" value="GGDEF_dom"/>
</dbReference>
<keyword evidence="1" id="KW-0597">Phosphoprotein</keyword>
<organism evidence="6 7">
    <name type="scientific">Succiniclasticum ruminis</name>
    <dbReference type="NCBI Taxonomy" id="40841"/>
    <lineage>
        <taxon>Bacteria</taxon>
        <taxon>Bacillati</taxon>
        <taxon>Bacillota</taxon>
        <taxon>Negativicutes</taxon>
        <taxon>Acidaminococcales</taxon>
        <taxon>Acidaminococcaceae</taxon>
        <taxon>Succiniclasticum</taxon>
    </lineage>
</organism>
<dbReference type="Pfam" id="PF00072">
    <property type="entry name" value="Response_reg"/>
    <property type="match status" value="1"/>
</dbReference>
<dbReference type="InterPro" id="IPR011006">
    <property type="entry name" value="CheY-like_superfamily"/>
</dbReference>
<dbReference type="InterPro" id="IPR043128">
    <property type="entry name" value="Rev_trsase/Diguanyl_cyclase"/>
</dbReference>
<reference evidence="7" key="1">
    <citation type="submission" date="2016-10" db="EMBL/GenBank/DDBJ databases">
        <authorList>
            <person name="Varghese N."/>
            <person name="Submissions S."/>
        </authorList>
    </citation>
    <scope>NUCLEOTIDE SEQUENCE [LARGE SCALE GENOMIC DNA]</scope>
    <source>
        <strain evidence="7">DSM 11005</strain>
    </source>
</reference>
<feature type="domain" description="GGDEF" evidence="5">
    <location>
        <begin position="911"/>
        <end position="1040"/>
    </location>
</feature>
<evidence type="ECO:0000313" key="6">
    <source>
        <dbReference type="EMBL" id="SDC43846.1"/>
    </source>
</evidence>
<dbReference type="SUPFAM" id="SSF55073">
    <property type="entry name" value="Nucleotide cyclase"/>
    <property type="match status" value="2"/>
</dbReference>
<feature type="modified residue" description="4-aspartylphosphate" evidence="1">
    <location>
        <position position="66"/>
    </location>
</feature>
<dbReference type="NCBIfam" id="TIGR00254">
    <property type="entry name" value="GGDEF"/>
    <property type="match status" value="2"/>
</dbReference>
<dbReference type="CDD" id="cd01948">
    <property type="entry name" value="EAL"/>
    <property type="match status" value="1"/>
</dbReference>
<sequence>MAEAHDSIRFLNDKRRVLVVDDEPINRELLGMILKDSYDVVFAKDGAEALETLREQRDLISLVLLDLLMPNIPGMEVLHRIRIADEYQDIPVIVASADLSQEIQCLNIGASDFIQKPYPEPGIILARVRRAIELFETRKTLQSAERDPLTGLFNREFFYSYAEQYDHHHKEVEMDAIIIDISRFSTINERYGKNFADGILRRVGSNIKEIVHEAGGIVCRREADIFQVYCPHREDYKALLDFISTGLTDEKDATFKVRLRMGVYACVDKSLDIERRFDRAKMASDTVRNNYTRNIAVYDDTLHKAELYNAKLVEDFQTAIDQKQFQLYYQPKFDVTGDTPRLCGAEALVRWNHPELGMISPGVFIPCFENNGLIQAMDHYVWHEAGRQIRAWKDALGFTVPVSVNMSRIDMYDPNIVYTVLEILETNRLEAADLHLEITESAYAEDEEQIIETVRRLRAMGFLIEMDDFGTGYSSLNMLSSLPFDVLKLDMRFAQNSASEGKDKYMLGVVTEIARHLGALVVTEGVETQQQLEVMKEAGCDIVQGYVFSPPVPAEKFETFLTDAKTHKDSINEERTREIAKTEQGFFTSVFRWWEEHVRMSMGKASLIFISIAFLAAAALYLADSLVTSGYQHMERASERYILAQQSSVNLETGSDYLTEKVRDFAVTGDIRSLKDYFQEADVTRRRNHAVDSVKTMLADENSAAYKELAEALSLSNELMNLEYRAMKYVLASGDYADRDIPPVLKTEGLTEAERGLTPAELRAKAVQLVFGNEYKEYKQKIFEHTKQCTQELLRSAEEDRTKLSGHMDLLLFVQTLLTILMLLVVLVIVLFIIVWIRNPLKRMVAMMRANVTVTPAGAEELRFVSETYNSIFEENRRTHERLTYGNMHDALTGLYNRSAYDFMKNDLDMSRNALLLIDVDKFKTVNDTYGHDVGDLVLKKVAEVLKYSFRSKDLVFRLGGDEFVVIMTNVSNSMREQVKAKIDQANVMLQKPNDDLPPTSLSVGVAFGDRENPDGDIFKDADTALYRMKEGGRCGCVIY</sequence>
<keyword evidence="2" id="KW-0812">Transmembrane</keyword>
<dbReference type="OrthoDB" id="9762141at2"/>
<feature type="transmembrane region" description="Helical" evidence="2">
    <location>
        <begin position="810"/>
        <end position="837"/>
    </location>
</feature>
<dbReference type="SUPFAM" id="SSF52172">
    <property type="entry name" value="CheY-like"/>
    <property type="match status" value="1"/>
</dbReference>
<dbReference type="SMART" id="SM00052">
    <property type="entry name" value="EAL"/>
    <property type="match status" value="1"/>
</dbReference>
<feature type="domain" description="GGDEF" evidence="5">
    <location>
        <begin position="172"/>
        <end position="300"/>
    </location>
</feature>
<dbReference type="PANTHER" id="PTHR44757:SF2">
    <property type="entry name" value="BIOFILM ARCHITECTURE MAINTENANCE PROTEIN MBAA"/>
    <property type="match status" value="1"/>
</dbReference>
<dbReference type="Gene3D" id="3.20.20.450">
    <property type="entry name" value="EAL domain"/>
    <property type="match status" value="1"/>
</dbReference>
<gene>
    <name evidence="6" type="ORF">SAMN04487864_107127</name>
</gene>
<evidence type="ECO:0000313" key="7">
    <source>
        <dbReference type="Proteomes" id="UP000198943"/>
    </source>
</evidence>
<dbReference type="PANTHER" id="PTHR44757">
    <property type="entry name" value="DIGUANYLATE CYCLASE DGCP"/>
    <property type="match status" value="1"/>
</dbReference>
<dbReference type="Gene3D" id="3.40.50.2300">
    <property type="match status" value="1"/>
</dbReference>
<name>A0A1G6LMC8_9FIRM</name>
<dbReference type="SMART" id="SM00448">
    <property type="entry name" value="REC"/>
    <property type="match status" value="1"/>
</dbReference>
<keyword evidence="2" id="KW-0472">Membrane</keyword>
<evidence type="ECO:0000256" key="1">
    <source>
        <dbReference type="PROSITE-ProRule" id="PRU00169"/>
    </source>
</evidence>
<dbReference type="Pfam" id="PF00563">
    <property type="entry name" value="EAL"/>
    <property type="match status" value="1"/>
</dbReference>
<evidence type="ECO:0000259" key="5">
    <source>
        <dbReference type="PROSITE" id="PS50887"/>
    </source>
</evidence>
<dbReference type="Gene3D" id="3.30.70.270">
    <property type="match status" value="2"/>
</dbReference>
<dbReference type="SMART" id="SM00267">
    <property type="entry name" value="GGDEF"/>
    <property type="match status" value="2"/>
</dbReference>
<dbReference type="Proteomes" id="UP000198943">
    <property type="component" value="Unassembled WGS sequence"/>
</dbReference>
<evidence type="ECO:0000259" key="4">
    <source>
        <dbReference type="PROSITE" id="PS50883"/>
    </source>
</evidence>
<keyword evidence="2" id="KW-1133">Transmembrane helix</keyword>
<dbReference type="RefSeq" id="WP_093730309.1">
    <property type="nucleotide sequence ID" value="NZ_FMYW01000007.1"/>
</dbReference>
<feature type="domain" description="EAL" evidence="4">
    <location>
        <begin position="309"/>
        <end position="565"/>
    </location>
</feature>
<dbReference type="InterPro" id="IPR052155">
    <property type="entry name" value="Biofilm_reg_signaling"/>
</dbReference>
<dbReference type="PROSITE" id="PS50883">
    <property type="entry name" value="EAL"/>
    <property type="match status" value="1"/>
</dbReference>
<dbReference type="InterPro" id="IPR001633">
    <property type="entry name" value="EAL_dom"/>
</dbReference>
<dbReference type="SUPFAM" id="SSF141868">
    <property type="entry name" value="EAL domain-like"/>
    <property type="match status" value="1"/>
</dbReference>
<dbReference type="PROSITE" id="PS50110">
    <property type="entry name" value="RESPONSE_REGULATORY"/>
    <property type="match status" value="1"/>
</dbReference>
<dbReference type="InterPro" id="IPR035919">
    <property type="entry name" value="EAL_sf"/>
</dbReference>
<accession>A0A1G6LMC8</accession>
<keyword evidence="7" id="KW-1185">Reference proteome</keyword>